<proteinExistence type="predicted"/>
<dbReference type="GO" id="GO:0005634">
    <property type="term" value="C:nucleus"/>
    <property type="evidence" value="ECO:0007669"/>
    <property type="project" value="UniProtKB-SubCell"/>
</dbReference>
<dbReference type="FunFam" id="1.20.1160.11:FF:000001">
    <property type="entry name" value="Paired amphipathic helix protein Sin3"/>
    <property type="match status" value="1"/>
</dbReference>
<dbReference type="PROSITE" id="PS51477">
    <property type="entry name" value="PAH"/>
    <property type="match status" value="1"/>
</dbReference>
<organism evidence="4 5">
    <name type="scientific">Agaricus bisporus var. burnettii</name>
    <dbReference type="NCBI Taxonomy" id="192524"/>
    <lineage>
        <taxon>Eukaryota</taxon>
        <taxon>Fungi</taxon>
        <taxon>Dikarya</taxon>
        <taxon>Basidiomycota</taxon>
        <taxon>Agaricomycotina</taxon>
        <taxon>Agaricomycetes</taxon>
        <taxon>Agaricomycetidae</taxon>
        <taxon>Agaricales</taxon>
        <taxon>Agaricineae</taxon>
        <taxon>Agaricaceae</taxon>
        <taxon>Agaricus</taxon>
    </lineage>
</organism>
<dbReference type="PANTHER" id="PTHR12346">
    <property type="entry name" value="SIN3B-RELATED"/>
    <property type="match status" value="1"/>
</dbReference>
<evidence type="ECO:0000256" key="1">
    <source>
        <dbReference type="ARBA" id="ARBA00004123"/>
    </source>
</evidence>
<evidence type="ECO:0000256" key="3">
    <source>
        <dbReference type="PROSITE-ProRule" id="PRU00810"/>
    </source>
</evidence>
<dbReference type="Pfam" id="PF02671">
    <property type="entry name" value="PAH"/>
    <property type="match status" value="1"/>
</dbReference>
<evidence type="ECO:0000313" key="4">
    <source>
        <dbReference type="EMBL" id="KAF7783909.1"/>
    </source>
</evidence>
<dbReference type="EMBL" id="JABXXO010000001">
    <property type="protein sequence ID" value="KAF7783909.1"/>
    <property type="molecule type" value="Genomic_DNA"/>
</dbReference>
<name>A0A8H7KKS8_AGABI</name>
<evidence type="ECO:0000256" key="2">
    <source>
        <dbReference type="ARBA" id="ARBA00023242"/>
    </source>
</evidence>
<accession>A0A8H7KKS8</accession>
<evidence type="ECO:0000313" key="5">
    <source>
        <dbReference type="Proteomes" id="UP000629468"/>
    </source>
</evidence>
<dbReference type="AlphaFoldDB" id="A0A8H7KKS8"/>
<dbReference type="GO" id="GO:0003714">
    <property type="term" value="F:transcription corepressor activity"/>
    <property type="evidence" value="ECO:0007669"/>
    <property type="project" value="InterPro"/>
</dbReference>
<evidence type="ECO:0008006" key="6">
    <source>
        <dbReference type="Google" id="ProtNLM"/>
    </source>
</evidence>
<comment type="subcellular location">
    <subcellularLocation>
        <location evidence="1 3">Nucleus</location>
    </subcellularLocation>
</comment>
<dbReference type="SUPFAM" id="SSF47762">
    <property type="entry name" value="PAH2 domain"/>
    <property type="match status" value="1"/>
</dbReference>
<dbReference type="InterPro" id="IPR036600">
    <property type="entry name" value="PAH_sf"/>
</dbReference>
<dbReference type="InterPro" id="IPR003822">
    <property type="entry name" value="PAH"/>
</dbReference>
<protein>
    <recommendedName>
        <fullName evidence="6">Histone deacetylase interacting domain-containing protein</fullName>
    </recommendedName>
</protein>
<gene>
    <name evidence="4" type="ORF">Agabi119p4_74</name>
</gene>
<sequence length="112" mass="13048">MLMNAPHPSNTLTAADPIKRAYEYLNQVRAQLLNNREVYDRFLEVMGRFKEQSLERLEVMERVAELFAGHHQLLSGFNQFLPKGYRLEPSDDPSHLNHVVIITPEGRRECQN</sequence>
<dbReference type="InterPro" id="IPR039774">
    <property type="entry name" value="Sin3-like"/>
</dbReference>
<dbReference type="Gene3D" id="1.20.1160.11">
    <property type="entry name" value="Paired amphipathic helix"/>
    <property type="match status" value="1"/>
</dbReference>
<comment type="caution">
    <text evidence="4">The sequence shown here is derived from an EMBL/GenBank/DDBJ whole genome shotgun (WGS) entry which is preliminary data.</text>
</comment>
<dbReference type="Proteomes" id="UP000629468">
    <property type="component" value="Unassembled WGS sequence"/>
</dbReference>
<reference evidence="4 5" key="1">
    <citation type="journal article" name="Sci. Rep.">
        <title>Telomere-to-telomere assembled and centromere annotated genomes of the two main subspecies of the button mushroom Agaricus bisporus reveal especially polymorphic chromosome ends.</title>
        <authorList>
            <person name="Sonnenberg A.S.M."/>
            <person name="Sedaghat-Telgerd N."/>
            <person name="Lavrijssen B."/>
            <person name="Ohm R.A."/>
            <person name="Hendrickx P.M."/>
            <person name="Scholtmeijer K."/>
            <person name="Baars J.J.P."/>
            <person name="van Peer A."/>
        </authorList>
    </citation>
    <scope>NUCLEOTIDE SEQUENCE [LARGE SCALE GENOMIC DNA]</scope>
    <source>
        <strain evidence="4 5">H119_p4</strain>
    </source>
</reference>
<keyword evidence="2 3" id="KW-0539">Nucleus</keyword>